<accession>A0A9K3NNU7</accession>
<organism evidence="2 3">
    <name type="scientific">Helianthus annuus</name>
    <name type="common">Common sunflower</name>
    <dbReference type="NCBI Taxonomy" id="4232"/>
    <lineage>
        <taxon>Eukaryota</taxon>
        <taxon>Viridiplantae</taxon>
        <taxon>Streptophyta</taxon>
        <taxon>Embryophyta</taxon>
        <taxon>Tracheophyta</taxon>
        <taxon>Spermatophyta</taxon>
        <taxon>Magnoliopsida</taxon>
        <taxon>eudicotyledons</taxon>
        <taxon>Gunneridae</taxon>
        <taxon>Pentapetalae</taxon>
        <taxon>asterids</taxon>
        <taxon>campanulids</taxon>
        <taxon>Asterales</taxon>
        <taxon>Asteraceae</taxon>
        <taxon>Asteroideae</taxon>
        <taxon>Heliantheae alliance</taxon>
        <taxon>Heliantheae</taxon>
        <taxon>Helianthus</taxon>
    </lineage>
</organism>
<dbReference type="Proteomes" id="UP000215914">
    <property type="component" value="Unassembled WGS sequence"/>
</dbReference>
<feature type="transmembrane region" description="Helical" evidence="1">
    <location>
        <begin position="20"/>
        <end position="44"/>
    </location>
</feature>
<reference evidence="2" key="1">
    <citation type="journal article" date="2017" name="Nature">
        <title>The sunflower genome provides insights into oil metabolism, flowering and Asterid evolution.</title>
        <authorList>
            <person name="Badouin H."/>
            <person name="Gouzy J."/>
            <person name="Grassa C.J."/>
            <person name="Murat F."/>
            <person name="Staton S.E."/>
            <person name="Cottret L."/>
            <person name="Lelandais-Briere C."/>
            <person name="Owens G.L."/>
            <person name="Carrere S."/>
            <person name="Mayjonade B."/>
            <person name="Legrand L."/>
            <person name="Gill N."/>
            <person name="Kane N.C."/>
            <person name="Bowers J.E."/>
            <person name="Hubner S."/>
            <person name="Bellec A."/>
            <person name="Berard A."/>
            <person name="Berges H."/>
            <person name="Blanchet N."/>
            <person name="Boniface M.C."/>
            <person name="Brunel D."/>
            <person name="Catrice O."/>
            <person name="Chaidir N."/>
            <person name="Claudel C."/>
            <person name="Donnadieu C."/>
            <person name="Faraut T."/>
            <person name="Fievet G."/>
            <person name="Helmstetter N."/>
            <person name="King M."/>
            <person name="Knapp S.J."/>
            <person name="Lai Z."/>
            <person name="Le Paslier M.C."/>
            <person name="Lippi Y."/>
            <person name="Lorenzon L."/>
            <person name="Mandel J.R."/>
            <person name="Marage G."/>
            <person name="Marchand G."/>
            <person name="Marquand E."/>
            <person name="Bret-Mestries E."/>
            <person name="Morien E."/>
            <person name="Nambeesan S."/>
            <person name="Nguyen T."/>
            <person name="Pegot-Espagnet P."/>
            <person name="Pouilly N."/>
            <person name="Raftis F."/>
            <person name="Sallet E."/>
            <person name="Schiex T."/>
            <person name="Thomas J."/>
            <person name="Vandecasteele C."/>
            <person name="Vares D."/>
            <person name="Vear F."/>
            <person name="Vautrin S."/>
            <person name="Crespi M."/>
            <person name="Mangin B."/>
            <person name="Burke J.M."/>
            <person name="Salse J."/>
            <person name="Munos S."/>
            <person name="Vincourt P."/>
            <person name="Rieseberg L.H."/>
            <person name="Langlade N.B."/>
        </authorList>
    </citation>
    <scope>NUCLEOTIDE SEQUENCE</scope>
    <source>
        <tissue evidence="2">Leaves</tissue>
    </source>
</reference>
<keyword evidence="1" id="KW-1133">Transmembrane helix</keyword>
<keyword evidence="3" id="KW-1185">Reference proteome</keyword>
<evidence type="ECO:0000313" key="2">
    <source>
        <dbReference type="EMBL" id="KAF5807244.1"/>
    </source>
</evidence>
<keyword evidence="1" id="KW-0812">Transmembrane</keyword>
<protein>
    <submittedName>
        <fullName evidence="2">Uncharacterized protein</fullName>
    </submittedName>
</protein>
<dbReference type="Gramene" id="mRNA:HanXRQr2_Chr05g0231471">
    <property type="protein sequence ID" value="CDS:HanXRQr2_Chr05g0231471.1"/>
    <property type="gene ID" value="HanXRQr2_Chr05g0231471"/>
</dbReference>
<evidence type="ECO:0000313" key="3">
    <source>
        <dbReference type="Proteomes" id="UP000215914"/>
    </source>
</evidence>
<proteinExistence type="predicted"/>
<dbReference type="EMBL" id="MNCJ02000320">
    <property type="protein sequence ID" value="KAF5807244.1"/>
    <property type="molecule type" value="Genomic_DNA"/>
</dbReference>
<keyword evidence="1" id="KW-0472">Membrane</keyword>
<comment type="caution">
    <text evidence="2">The sequence shown here is derived from an EMBL/GenBank/DDBJ whole genome shotgun (WGS) entry which is preliminary data.</text>
</comment>
<dbReference type="AlphaFoldDB" id="A0A9K3NNU7"/>
<reference evidence="2" key="2">
    <citation type="submission" date="2020-06" db="EMBL/GenBank/DDBJ databases">
        <title>Helianthus annuus Genome sequencing and assembly Release 2.</title>
        <authorList>
            <person name="Gouzy J."/>
            <person name="Langlade N."/>
            <person name="Munos S."/>
        </authorList>
    </citation>
    <scope>NUCLEOTIDE SEQUENCE</scope>
    <source>
        <tissue evidence="2">Leaves</tissue>
    </source>
</reference>
<sequence length="49" mass="5978">MKTAFMFFARLMKLWFPYLLVYKLLLSCGTLYLGMLILRLYFYLKIMVV</sequence>
<gene>
    <name evidence="2" type="ORF">HanXRQr2_Chr05g0231471</name>
</gene>
<evidence type="ECO:0000256" key="1">
    <source>
        <dbReference type="SAM" id="Phobius"/>
    </source>
</evidence>
<name>A0A9K3NNU7_HELAN</name>